<evidence type="ECO:0000313" key="2">
    <source>
        <dbReference type="Proteomes" id="UP000054937"/>
    </source>
</evidence>
<dbReference type="SUPFAM" id="SSF52047">
    <property type="entry name" value="RNI-like"/>
    <property type="match status" value="1"/>
</dbReference>
<organism evidence="1 2">
    <name type="scientific">Pseudocohnilembus persalinus</name>
    <name type="common">Ciliate</name>
    <dbReference type="NCBI Taxonomy" id="266149"/>
    <lineage>
        <taxon>Eukaryota</taxon>
        <taxon>Sar</taxon>
        <taxon>Alveolata</taxon>
        <taxon>Ciliophora</taxon>
        <taxon>Intramacronucleata</taxon>
        <taxon>Oligohymenophorea</taxon>
        <taxon>Scuticociliatia</taxon>
        <taxon>Philasterida</taxon>
        <taxon>Pseudocohnilembidae</taxon>
        <taxon>Pseudocohnilembus</taxon>
    </lineage>
</organism>
<sequence length="548" mass="65707">MEINQKPAVVEKEKIIQDTLFARKREYMKYMNLEFDFNKIINQKTLKNQNKAQNFIEDNHKKKNFNNLSEQQDEILSQLENYMTENDKNLYSCIHYHFNKSNAKQWVFKISALIGELNYLKMCAYISDKPQNQILNFFRNKQNDVTLITNQNEAYQNNDKNYFQYSFKLNFPLHKLKPMHFYAFSEEQDLLEHLNNNLLINNYQLSNLKKEEYNNLANSMNNQQSQINSLMNLKQNKVKLKKQKALKFFKHMSSFYANILMQLQLHPQIIEIDFTNQMLKSNFLINLFETLLSEKIKINLKILKLDGNEIDVFSLPYLRQYLVHPKSFLIQYISVSNTEGGDQQAQFFSQIIEERHRYLRIKYKDDPEQYQIPFRYIGLSQIGMTDILFDDYDDYYILDISKNLITENSLRQIGNLLSFNAIKELDISNNPRINQIYNQYFFYCLEENYSLTHLNLSNLTLTKRCQMAIQKVLANNFVLQEIKLSFNYQHFQQWKQQENLQNSYFKYYNIDYQISDNFNQILEHHSKDGRNKFATIQNDQSSSDDEDV</sequence>
<dbReference type="InterPro" id="IPR032675">
    <property type="entry name" value="LRR_dom_sf"/>
</dbReference>
<accession>A0A0V0QSP9</accession>
<dbReference type="EMBL" id="LDAU01000109">
    <property type="protein sequence ID" value="KRX05252.1"/>
    <property type="molecule type" value="Genomic_DNA"/>
</dbReference>
<proteinExistence type="predicted"/>
<dbReference type="InParanoid" id="A0A0V0QSP9"/>
<protein>
    <submittedName>
        <fullName evidence="1">Uncharacterized protein</fullName>
    </submittedName>
</protein>
<dbReference type="Gene3D" id="3.80.10.10">
    <property type="entry name" value="Ribonuclease Inhibitor"/>
    <property type="match status" value="1"/>
</dbReference>
<dbReference type="OrthoDB" id="10689345at2759"/>
<keyword evidence="2" id="KW-1185">Reference proteome</keyword>
<dbReference type="AlphaFoldDB" id="A0A0V0QSP9"/>
<reference evidence="1 2" key="1">
    <citation type="journal article" date="2015" name="Sci. Rep.">
        <title>Genome of the facultative scuticociliatosis pathogen Pseudocohnilembus persalinus provides insight into its virulence through horizontal gene transfer.</title>
        <authorList>
            <person name="Xiong J."/>
            <person name="Wang G."/>
            <person name="Cheng J."/>
            <person name="Tian M."/>
            <person name="Pan X."/>
            <person name="Warren A."/>
            <person name="Jiang C."/>
            <person name="Yuan D."/>
            <person name="Miao W."/>
        </authorList>
    </citation>
    <scope>NUCLEOTIDE SEQUENCE [LARGE SCALE GENOMIC DNA]</scope>
    <source>
        <strain evidence="1">36N120E</strain>
    </source>
</reference>
<name>A0A0V0QSP9_PSEPJ</name>
<dbReference type="Proteomes" id="UP000054937">
    <property type="component" value="Unassembled WGS sequence"/>
</dbReference>
<gene>
    <name evidence="1" type="ORF">PPERSA_00553</name>
</gene>
<evidence type="ECO:0000313" key="1">
    <source>
        <dbReference type="EMBL" id="KRX05252.1"/>
    </source>
</evidence>
<comment type="caution">
    <text evidence="1">The sequence shown here is derived from an EMBL/GenBank/DDBJ whole genome shotgun (WGS) entry which is preliminary data.</text>
</comment>